<evidence type="ECO:0000256" key="1">
    <source>
        <dbReference type="SAM" id="MobiDB-lite"/>
    </source>
</evidence>
<dbReference type="Proteomes" id="UP000054988">
    <property type="component" value="Unassembled WGS sequence"/>
</dbReference>
<evidence type="ECO:0000259" key="2">
    <source>
        <dbReference type="Pfam" id="PF05699"/>
    </source>
</evidence>
<dbReference type="SUPFAM" id="SSF53098">
    <property type="entry name" value="Ribonuclease H-like"/>
    <property type="match status" value="1"/>
</dbReference>
<dbReference type="InterPro" id="IPR012337">
    <property type="entry name" value="RNaseH-like_sf"/>
</dbReference>
<feature type="domain" description="HAT C-terminal dimerisation" evidence="2">
    <location>
        <begin position="381"/>
        <end position="425"/>
    </location>
</feature>
<comment type="caution">
    <text evidence="3">The sequence shown here is derived from an EMBL/GenBank/DDBJ whole genome shotgun (WGS) entry which is preliminary data.</text>
</comment>
<dbReference type="AlphaFoldDB" id="A0A0W0F2I9"/>
<accession>A0A0W0F2I9</accession>
<dbReference type="PANTHER" id="PTHR46880:SF9">
    <property type="entry name" value="ZINC FINGER PROTEIN 862"/>
    <property type="match status" value="1"/>
</dbReference>
<dbReference type="PANTHER" id="PTHR46880">
    <property type="entry name" value="RAS-ASSOCIATING DOMAIN-CONTAINING PROTEIN"/>
    <property type="match status" value="1"/>
</dbReference>
<gene>
    <name evidence="3" type="ORF">WG66_16967</name>
</gene>
<organism evidence="3 4">
    <name type="scientific">Moniliophthora roreri</name>
    <name type="common">Frosty pod rot fungus</name>
    <name type="synonym">Monilia roreri</name>
    <dbReference type="NCBI Taxonomy" id="221103"/>
    <lineage>
        <taxon>Eukaryota</taxon>
        <taxon>Fungi</taxon>
        <taxon>Dikarya</taxon>
        <taxon>Basidiomycota</taxon>
        <taxon>Agaricomycotina</taxon>
        <taxon>Agaricomycetes</taxon>
        <taxon>Agaricomycetidae</taxon>
        <taxon>Agaricales</taxon>
        <taxon>Marasmiineae</taxon>
        <taxon>Marasmiaceae</taxon>
        <taxon>Moniliophthora</taxon>
    </lineage>
</organism>
<reference evidence="3 4" key="1">
    <citation type="submission" date="2015-12" db="EMBL/GenBank/DDBJ databases">
        <title>Draft genome sequence of Moniliophthora roreri, the causal agent of frosty pod rot of cacao.</title>
        <authorList>
            <person name="Aime M.C."/>
            <person name="Diaz-Valderrama J.R."/>
            <person name="Kijpornyongpan T."/>
            <person name="Phillips-Mora W."/>
        </authorList>
    </citation>
    <scope>NUCLEOTIDE SEQUENCE [LARGE SCALE GENOMIC DNA]</scope>
    <source>
        <strain evidence="3 4">MCA 2952</strain>
    </source>
</reference>
<dbReference type="InterPro" id="IPR008906">
    <property type="entry name" value="HATC_C_dom"/>
</dbReference>
<protein>
    <recommendedName>
        <fullName evidence="2">HAT C-terminal dimerisation domain-containing protein</fullName>
    </recommendedName>
</protein>
<proteinExistence type="predicted"/>
<dbReference type="Pfam" id="PF05699">
    <property type="entry name" value="Dimer_Tnp_hAT"/>
    <property type="match status" value="1"/>
</dbReference>
<sequence length="533" mass="60020">MAFMLVVESQVYTIKVADCLGEWKTADNLLRLLRQVFQTVSTEWGASVVAIVADAAGESYKACLDFAKEFPEIIVVDCYAHQLNLVVGDYFKSDATCLQYVDTVTNLITWLRGKSMLKSLLQQAQDTANLPWLTIIHAVLTCWTSHYQAFRCLLQVCVPLESVILLEEARPRDKKLIIIGKEAKDRAKKMIENIQNPLMWHAITRIVRHLEPLAIATNVVQKAFCSLDTVLLTFGFLWHCYNKMLYERDDRRRGTEADLGIAAILQSLEKCWAKADQEVFVAAIILNPFFQSSPFSQDNIFFNIAGITALLSKLWKCFYYEDAPTALSIQIQAYLQQQGMFQTIESECKTVQGVATGKGVRLNPLDVFTGYFFPGQEPIPLIKLARRVLSVCANSASCECLFSMFGDTLTKKRNQLATETLTSLVELKMHIWDEHLQNREDVQNCLKRNFGAYQNMQKERLSTSTAALASGTSTTTATSATAVTTTDKEDSTQSMENSMPGTSAFWEYIEHSMQMAAEDEDLDMDVDKDLSDC</sequence>
<name>A0A0W0F2I9_MONRR</name>
<feature type="compositionally biased region" description="Low complexity" evidence="1">
    <location>
        <begin position="464"/>
        <end position="485"/>
    </location>
</feature>
<dbReference type="GO" id="GO:0046983">
    <property type="term" value="F:protein dimerization activity"/>
    <property type="evidence" value="ECO:0007669"/>
    <property type="project" value="InterPro"/>
</dbReference>
<dbReference type="EMBL" id="LATX01002383">
    <property type="protein sequence ID" value="KTB30505.1"/>
    <property type="molecule type" value="Genomic_DNA"/>
</dbReference>
<evidence type="ECO:0000313" key="4">
    <source>
        <dbReference type="Proteomes" id="UP000054988"/>
    </source>
</evidence>
<evidence type="ECO:0000313" key="3">
    <source>
        <dbReference type="EMBL" id="KTB30505.1"/>
    </source>
</evidence>
<feature type="region of interest" description="Disordered" evidence="1">
    <location>
        <begin position="464"/>
        <end position="498"/>
    </location>
</feature>